<evidence type="ECO:0000313" key="3">
    <source>
        <dbReference type="Proteomes" id="UP000299102"/>
    </source>
</evidence>
<feature type="compositionally biased region" description="Basic and acidic residues" evidence="1">
    <location>
        <begin position="52"/>
        <end position="67"/>
    </location>
</feature>
<proteinExistence type="predicted"/>
<dbReference type="AlphaFoldDB" id="A0A4C1YME8"/>
<protein>
    <submittedName>
        <fullName evidence="2">Uncharacterized protein</fullName>
    </submittedName>
</protein>
<dbReference type="Proteomes" id="UP000299102">
    <property type="component" value="Unassembled WGS sequence"/>
</dbReference>
<gene>
    <name evidence="2" type="ORF">EVAR_58786_1</name>
</gene>
<feature type="region of interest" description="Disordered" evidence="1">
    <location>
        <begin position="39"/>
        <end position="84"/>
    </location>
</feature>
<accession>A0A4C1YME8</accession>
<organism evidence="2 3">
    <name type="scientific">Eumeta variegata</name>
    <name type="common">Bagworm moth</name>
    <name type="synonym">Eumeta japonica</name>
    <dbReference type="NCBI Taxonomy" id="151549"/>
    <lineage>
        <taxon>Eukaryota</taxon>
        <taxon>Metazoa</taxon>
        <taxon>Ecdysozoa</taxon>
        <taxon>Arthropoda</taxon>
        <taxon>Hexapoda</taxon>
        <taxon>Insecta</taxon>
        <taxon>Pterygota</taxon>
        <taxon>Neoptera</taxon>
        <taxon>Endopterygota</taxon>
        <taxon>Lepidoptera</taxon>
        <taxon>Glossata</taxon>
        <taxon>Ditrysia</taxon>
        <taxon>Tineoidea</taxon>
        <taxon>Psychidae</taxon>
        <taxon>Oiketicinae</taxon>
        <taxon>Eumeta</taxon>
    </lineage>
</organism>
<comment type="caution">
    <text evidence="2">The sequence shown here is derived from an EMBL/GenBank/DDBJ whole genome shotgun (WGS) entry which is preliminary data.</text>
</comment>
<reference evidence="2 3" key="1">
    <citation type="journal article" date="2019" name="Commun. Biol.">
        <title>The bagworm genome reveals a unique fibroin gene that provides high tensile strength.</title>
        <authorList>
            <person name="Kono N."/>
            <person name="Nakamura H."/>
            <person name="Ohtoshi R."/>
            <person name="Tomita M."/>
            <person name="Numata K."/>
            <person name="Arakawa K."/>
        </authorList>
    </citation>
    <scope>NUCLEOTIDE SEQUENCE [LARGE SCALE GENOMIC DNA]</scope>
</reference>
<sequence>MALPGTGGLARSTNYRINSSFRFESVIVVISDQHVHLKSEAGHLNSGVSRPPRSEPREKGSKHRPELRLNTARARAGAKTVPAS</sequence>
<name>A0A4C1YME8_EUMVA</name>
<keyword evidence="3" id="KW-1185">Reference proteome</keyword>
<evidence type="ECO:0000313" key="2">
    <source>
        <dbReference type="EMBL" id="GBP75505.1"/>
    </source>
</evidence>
<dbReference type="EMBL" id="BGZK01001251">
    <property type="protein sequence ID" value="GBP75505.1"/>
    <property type="molecule type" value="Genomic_DNA"/>
</dbReference>
<evidence type="ECO:0000256" key="1">
    <source>
        <dbReference type="SAM" id="MobiDB-lite"/>
    </source>
</evidence>